<dbReference type="GO" id="GO:0016491">
    <property type="term" value="F:oxidoreductase activity"/>
    <property type="evidence" value="ECO:0007669"/>
    <property type="project" value="UniProtKB-KW"/>
</dbReference>
<dbReference type="InterPro" id="IPR036291">
    <property type="entry name" value="NAD(P)-bd_dom_sf"/>
</dbReference>
<dbReference type="SUPFAM" id="SSF51735">
    <property type="entry name" value="NAD(P)-binding Rossmann-fold domains"/>
    <property type="match status" value="1"/>
</dbReference>
<protein>
    <submittedName>
        <fullName evidence="4">NAD-binding protein</fullName>
    </submittedName>
</protein>
<evidence type="ECO:0000256" key="2">
    <source>
        <dbReference type="ARBA" id="ARBA00022857"/>
    </source>
</evidence>
<keyword evidence="2" id="KW-0521">NADP</keyword>
<proteinExistence type="inferred from homology"/>
<dbReference type="InterPro" id="IPR002347">
    <property type="entry name" value="SDR_fam"/>
</dbReference>
<name>A0A5C3QGE5_9AGAR</name>
<gene>
    <name evidence="4" type="ORF">BDV98DRAFT_594917</name>
</gene>
<accession>A0A5C3QGE5</accession>
<sequence length="315" mass="34991">MITDRIAAGFQGFYETFFPGNSHFTQKDIPDLTGKVAVVTGGNAGIGYEVIKGLLDHGAKVYMAARNPERLDESIKLLEKETGKRAIPLIIDLNSLVSVRAAANEFLGKEPALHMLFNNAGTGEVDELTDEGYDVVFCGNVLGHFFLAQLLIPALLNGVSSAPDGKARVVTTSSVLHVLGWLNFESFRDSPAWRRMFGEFRYCQSKFGGIVISNEFAKRHGDQGIVFTSFNPGSIRTKIYDTMYWFEKWPLYPTQYDASYGAITALWAGTSSETVDMNGYYLVPWAKVGRALEETRDPALGKKLWDWCEAQVQDK</sequence>
<keyword evidence="5" id="KW-1185">Reference proteome</keyword>
<dbReference type="PANTHER" id="PTHR24320">
    <property type="entry name" value="RETINOL DEHYDROGENASE"/>
    <property type="match status" value="1"/>
</dbReference>
<dbReference type="AlphaFoldDB" id="A0A5C3QGE5"/>
<evidence type="ECO:0000256" key="3">
    <source>
        <dbReference type="ARBA" id="ARBA00023002"/>
    </source>
</evidence>
<dbReference type="OrthoDB" id="191139at2759"/>
<dbReference type="PANTHER" id="PTHR24320:SF236">
    <property type="entry name" value="SHORT-CHAIN DEHYDROGENASE-RELATED"/>
    <property type="match status" value="1"/>
</dbReference>
<dbReference type="InterPro" id="IPR020904">
    <property type="entry name" value="Sc_DH/Rdtase_CS"/>
</dbReference>
<evidence type="ECO:0000256" key="1">
    <source>
        <dbReference type="ARBA" id="ARBA00006484"/>
    </source>
</evidence>
<dbReference type="PRINTS" id="PR00081">
    <property type="entry name" value="GDHRDH"/>
</dbReference>
<comment type="similarity">
    <text evidence="1">Belongs to the short-chain dehydrogenases/reductases (SDR) family.</text>
</comment>
<keyword evidence="3" id="KW-0560">Oxidoreductase</keyword>
<dbReference type="PROSITE" id="PS00061">
    <property type="entry name" value="ADH_SHORT"/>
    <property type="match status" value="1"/>
</dbReference>
<dbReference type="STRING" id="1884261.A0A5C3QGE5"/>
<dbReference type="Pfam" id="PF00106">
    <property type="entry name" value="adh_short"/>
    <property type="match status" value="1"/>
</dbReference>
<organism evidence="4 5">
    <name type="scientific">Pterulicium gracile</name>
    <dbReference type="NCBI Taxonomy" id="1884261"/>
    <lineage>
        <taxon>Eukaryota</taxon>
        <taxon>Fungi</taxon>
        <taxon>Dikarya</taxon>
        <taxon>Basidiomycota</taxon>
        <taxon>Agaricomycotina</taxon>
        <taxon>Agaricomycetes</taxon>
        <taxon>Agaricomycetidae</taxon>
        <taxon>Agaricales</taxon>
        <taxon>Pleurotineae</taxon>
        <taxon>Pterulaceae</taxon>
        <taxon>Pterulicium</taxon>
    </lineage>
</organism>
<dbReference type="Proteomes" id="UP000305067">
    <property type="component" value="Unassembled WGS sequence"/>
</dbReference>
<dbReference type="Gene3D" id="3.40.50.720">
    <property type="entry name" value="NAD(P)-binding Rossmann-like Domain"/>
    <property type="match status" value="1"/>
</dbReference>
<evidence type="ECO:0000313" key="4">
    <source>
        <dbReference type="EMBL" id="TFK99228.1"/>
    </source>
</evidence>
<evidence type="ECO:0000313" key="5">
    <source>
        <dbReference type="Proteomes" id="UP000305067"/>
    </source>
</evidence>
<reference evidence="4 5" key="1">
    <citation type="journal article" date="2019" name="Nat. Ecol. Evol.">
        <title>Megaphylogeny resolves global patterns of mushroom evolution.</title>
        <authorList>
            <person name="Varga T."/>
            <person name="Krizsan K."/>
            <person name="Foldi C."/>
            <person name="Dima B."/>
            <person name="Sanchez-Garcia M."/>
            <person name="Sanchez-Ramirez S."/>
            <person name="Szollosi G.J."/>
            <person name="Szarkandi J.G."/>
            <person name="Papp V."/>
            <person name="Albert L."/>
            <person name="Andreopoulos W."/>
            <person name="Angelini C."/>
            <person name="Antonin V."/>
            <person name="Barry K.W."/>
            <person name="Bougher N.L."/>
            <person name="Buchanan P."/>
            <person name="Buyck B."/>
            <person name="Bense V."/>
            <person name="Catcheside P."/>
            <person name="Chovatia M."/>
            <person name="Cooper J."/>
            <person name="Damon W."/>
            <person name="Desjardin D."/>
            <person name="Finy P."/>
            <person name="Geml J."/>
            <person name="Haridas S."/>
            <person name="Hughes K."/>
            <person name="Justo A."/>
            <person name="Karasinski D."/>
            <person name="Kautmanova I."/>
            <person name="Kiss B."/>
            <person name="Kocsube S."/>
            <person name="Kotiranta H."/>
            <person name="LaButti K.M."/>
            <person name="Lechner B.E."/>
            <person name="Liimatainen K."/>
            <person name="Lipzen A."/>
            <person name="Lukacs Z."/>
            <person name="Mihaltcheva S."/>
            <person name="Morgado L.N."/>
            <person name="Niskanen T."/>
            <person name="Noordeloos M.E."/>
            <person name="Ohm R.A."/>
            <person name="Ortiz-Santana B."/>
            <person name="Ovrebo C."/>
            <person name="Racz N."/>
            <person name="Riley R."/>
            <person name="Savchenko A."/>
            <person name="Shiryaev A."/>
            <person name="Soop K."/>
            <person name="Spirin V."/>
            <person name="Szebenyi C."/>
            <person name="Tomsovsky M."/>
            <person name="Tulloss R.E."/>
            <person name="Uehling J."/>
            <person name="Grigoriev I.V."/>
            <person name="Vagvolgyi C."/>
            <person name="Papp T."/>
            <person name="Martin F.M."/>
            <person name="Miettinen O."/>
            <person name="Hibbett D.S."/>
            <person name="Nagy L.G."/>
        </authorList>
    </citation>
    <scope>NUCLEOTIDE SEQUENCE [LARGE SCALE GENOMIC DNA]</scope>
    <source>
        <strain evidence="4 5">CBS 309.79</strain>
    </source>
</reference>
<dbReference type="EMBL" id="ML178834">
    <property type="protein sequence ID" value="TFK99228.1"/>
    <property type="molecule type" value="Genomic_DNA"/>
</dbReference>